<name>A0A345JTP7_9GAMM</name>
<keyword evidence="2" id="KW-1185">Reference proteome</keyword>
<organism evidence="1 2">
    <name type="scientific">Francisella opportunistica</name>
    <dbReference type="NCBI Taxonomy" id="2016517"/>
    <lineage>
        <taxon>Bacteria</taxon>
        <taxon>Pseudomonadati</taxon>
        <taxon>Pseudomonadota</taxon>
        <taxon>Gammaproteobacteria</taxon>
        <taxon>Thiotrichales</taxon>
        <taxon>Francisellaceae</taxon>
        <taxon>Francisella</taxon>
    </lineage>
</organism>
<evidence type="ECO:0000313" key="1">
    <source>
        <dbReference type="EMBL" id="AXH30693.1"/>
    </source>
</evidence>
<reference evidence="1 2" key="1">
    <citation type="submission" date="2017-07" db="EMBL/GenBank/DDBJ databases">
        <title>Complete genome sequences and comparative analysis of the novel pathogen Francisella opportunistica.</title>
        <authorList>
            <person name="Dietrich E.A."/>
            <person name="Kingry L.C."/>
            <person name="Petersen J.M."/>
        </authorList>
    </citation>
    <scope>NUCLEOTIDE SEQUENCE [LARGE SCALE GENOMIC DNA]</scope>
    <source>
        <strain evidence="1 2">14-2155</strain>
    </source>
</reference>
<dbReference type="EMBL" id="CP022375">
    <property type="protein sequence ID" value="AXH30693.1"/>
    <property type="molecule type" value="Genomic_DNA"/>
</dbReference>
<dbReference type="RefSeq" id="WP_071629952.1">
    <property type="nucleotide sequence ID" value="NZ_CP022375.1"/>
</dbReference>
<dbReference type="AlphaFoldDB" id="A0A345JTP7"/>
<dbReference type="Proteomes" id="UP000253862">
    <property type="component" value="Chromosome"/>
</dbReference>
<proteinExistence type="predicted"/>
<evidence type="ECO:0000313" key="2">
    <source>
        <dbReference type="Proteomes" id="UP000253862"/>
    </source>
</evidence>
<accession>A0A345JTP7</accession>
<protein>
    <submittedName>
        <fullName evidence="1">Uncharacterized protein</fullName>
    </submittedName>
</protein>
<gene>
    <name evidence="1" type="ORF">CGC43_02405</name>
</gene>
<dbReference type="NCBIfam" id="NF041246">
    <property type="entry name" value="T6SS_IglH_TssF"/>
    <property type="match status" value="1"/>
</dbReference>
<sequence>MDDLKKELTINEAAILKRTFEKIGNDIKNDFDKRISDYSNSLLFKYYSSLYYFLPKSCLLEVKDKSHNGYYIRPKEYFFIEDKRTNKTLIYTTRSENIIVPIQEITTIKQSDTSINISLTFENNFEYDHLTIWLDPRLCEEDPFFATYIFNQVLQNNGSAKVEFSNHTYATKDICIEPVNLQLKPTEKLVLNLHSPSLLYGFNIKIKDLFKYKHNNLEKIDFFLKVKTEHFNEEKLSALFKVNLVPIFNSFDDYSTATFTMMNLSDSKLKHHQRDDAQAIEVLSVYENNKSCTFNSFLFTGQNEYYFNRNLQSLSYNVFFPKLGNKILETKIHTYTTWTQITEISDLIEINSNVITSINCNISAIVVNKAIDNYNTNTNAMFNIVDMVISKNIYSKTTFLAIAKLLKVDSNHISLLSELLQNVEIDSITNELVLIASDKYNKKYKHFLDFFVNIICKFINQNTFSFIKKTVLINSR</sequence>